<dbReference type="InterPro" id="IPR014710">
    <property type="entry name" value="RmlC-like_jellyroll"/>
</dbReference>
<dbReference type="InterPro" id="IPR009327">
    <property type="entry name" value="Cupin_DUF985"/>
</dbReference>
<dbReference type="Proteomes" id="UP000824596">
    <property type="component" value="Unassembled WGS sequence"/>
</dbReference>
<protein>
    <submittedName>
        <fullName evidence="3">Cupin superfamily protein</fullName>
    </submittedName>
</protein>
<sequence length="185" mass="20123">MLLHHLYAKSAALLVLPRGNLAAKPIDQRSAQEIVNQLKLVPNIEKGYYAQTFEDPATVNNRSVSTLIYYLLEGSAGKSKWHRVDAAEVWHFYAGAPLTLSLSLDHGAPVAEHILGPDIFNKQTPQVVIPRGTWQSARSLGSWTLVGTTVAPGFVPSGFELAPPSWEPAGSCRSATCTKVAKKYD</sequence>
<name>A0A9P8SG59_9HYPO</name>
<dbReference type="SUPFAM" id="SSF51182">
    <property type="entry name" value="RmlC-like cupins"/>
    <property type="match status" value="1"/>
</dbReference>
<dbReference type="PANTHER" id="PTHR33387:SF3">
    <property type="entry name" value="DUF985 DOMAIN-CONTAINING PROTEIN"/>
    <property type="match status" value="1"/>
</dbReference>
<dbReference type="InterPro" id="IPR039935">
    <property type="entry name" value="YML079W-like"/>
</dbReference>
<proteinExistence type="predicted"/>
<evidence type="ECO:0000256" key="1">
    <source>
        <dbReference type="SAM" id="SignalP"/>
    </source>
</evidence>
<organism evidence="3 4">
    <name type="scientific">Hirsutella rhossiliensis</name>
    <dbReference type="NCBI Taxonomy" id="111463"/>
    <lineage>
        <taxon>Eukaryota</taxon>
        <taxon>Fungi</taxon>
        <taxon>Dikarya</taxon>
        <taxon>Ascomycota</taxon>
        <taxon>Pezizomycotina</taxon>
        <taxon>Sordariomycetes</taxon>
        <taxon>Hypocreomycetidae</taxon>
        <taxon>Hypocreales</taxon>
        <taxon>Ophiocordycipitaceae</taxon>
        <taxon>Hirsutella</taxon>
    </lineage>
</organism>
<reference evidence="3" key="1">
    <citation type="submission" date="2021-09" db="EMBL/GenBank/DDBJ databases">
        <title>A high-quality genome of the endoparasitic fungus Hirsutella rhossiliensis with a comparison of Hirsutella genomes reveals transposable elements contributing to genome size variation.</title>
        <authorList>
            <person name="Lin R."/>
            <person name="Jiao Y."/>
            <person name="Sun X."/>
            <person name="Ling J."/>
            <person name="Xie B."/>
            <person name="Cheng X."/>
        </authorList>
    </citation>
    <scope>NUCLEOTIDE SEQUENCE</scope>
    <source>
        <strain evidence="3">HR02</strain>
    </source>
</reference>
<dbReference type="CDD" id="cd06121">
    <property type="entry name" value="cupin_YML079wp"/>
    <property type="match status" value="1"/>
</dbReference>
<evidence type="ECO:0000313" key="3">
    <source>
        <dbReference type="EMBL" id="KAH0961653.1"/>
    </source>
</evidence>
<comment type="caution">
    <text evidence="3">The sequence shown here is derived from an EMBL/GenBank/DDBJ whole genome shotgun (WGS) entry which is preliminary data.</text>
</comment>
<feature type="chain" id="PRO_5040204484" evidence="1">
    <location>
        <begin position="23"/>
        <end position="185"/>
    </location>
</feature>
<dbReference type="Pfam" id="PF06172">
    <property type="entry name" value="Cupin_5"/>
    <property type="match status" value="1"/>
</dbReference>
<evidence type="ECO:0000259" key="2">
    <source>
        <dbReference type="Pfam" id="PF06172"/>
    </source>
</evidence>
<gene>
    <name evidence="3" type="ORF">HRG_07731</name>
</gene>
<dbReference type="EMBL" id="JAIZPD010000008">
    <property type="protein sequence ID" value="KAH0961653.1"/>
    <property type="molecule type" value="Genomic_DNA"/>
</dbReference>
<dbReference type="AlphaFoldDB" id="A0A9P8SG59"/>
<keyword evidence="1" id="KW-0732">Signal</keyword>
<dbReference type="InterPro" id="IPR011051">
    <property type="entry name" value="RmlC_Cupin_sf"/>
</dbReference>
<keyword evidence="4" id="KW-1185">Reference proteome</keyword>
<accession>A0A9P8SG59</accession>
<evidence type="ECO:0000313" key="4">
    <source>
        <dbReference type="Proteomes" id="UP000824596"/>
    </source>
</evidence>
<dbReference type="GeneID" id="68356860"/>
<feature type="domain" description="DUF985" evidence="2">
    <location>
        <begin position="32"/>
        <end position="162"/>
    </location>
</feature>
<feature type="signal peptide" evidence="1">
    <location>
        <begin position="1"/>
        <end position="22"/>
    </location>
</feature>
<dbReference type="PANTHER" id="PTHR33387">
    <property type="entry name" value="RMLC-LIKE JELLY ROLL FOLD PROTEIN"/>
    <property type="match status" value="1"/>
</dbReference>
<dbReference type="RefSeq" id="XP_044719166.1">
    <property type="nucleotide sequence ID" value="XM_044866202.1"/>
</dbReference>
<dbReference type="OrthoDB" id="6614653at2759"/>
<dbReference type="Gene3D" id="2.60.120.10">
    <property type="entry name" value="Jelly Rolls"/>
    <property type="match status" value="1"/>
</dbReference>